<dbReference type="GeneID" id="87889730"/>
<dbReference type="RefSeq" id="XP_062724233.1">
    <property type="nucleotide sequence ID" value="XM_062870901.1"/>
</dbReference>
<feature type="chain" id="PRO_5042585380" evidence="2">
    <location>
        <begin position="20"/>
        <end position="106"/>
    </location>
</feature>
<accession>A0AAJ0GYE2</accession>
<evidence type="ECO:0000256" key="2">
    <source>
        <dbReference type="SAM" id="SignalP"/>
    </source>
</evidence>
<reference evidence="3" key="1">
    <citation type="journal article" date="2023" name="Mol. Phylogenet. Evol.">
        <title>Genome-scale phylogeny and comparative genomics of the fungal order Sordariales.</title>
        <authorList>
            <person name="Hensen N."/>
            <person name="Bonometti L."/>
            <person name="Westerberg I."/>
            <person name="Brannstrom I.O."/>
            <person name="Guillou S."/>
            <person name="Cros-Aarteil S."/>
            <person name="Calhoun S."/>
            <person name="Haridas S."/>
            <person name="Kuo A."/>
            <person name="Mondo S."/>
            <person name="Pangilinan J."/>
            <person name="Riley R."/>
            <person name="LaButti K."/>
            <person name="Andreopoulos B."/>
            <person name="Lipzen A."/>
            <person name="Chen C."/>
            <person name="Yan M."/>
            <person name="Daum C."/>
            <person name="Ng V."/>
            <person name="Clum A."/>
            <person name="Steindorff A."/>
            <person name="Ohm R.A."/>
            <person name="Martin F."/>
            <person name="Silar P."/>
            <person name="Natvig D.O."/>
            <person name="Lalanne C."/>
            <person name="Gautier V."/>
            <person name="Ament-Velasquez S.L."/>
            <person name="Kruys A."/>
            <person name="Hutchinson M.I."/>
            <person name="Powell A.J."/>
            <person name="Barry K."/>
            <person name="Miller A.N."/>
            <person name="Grigoriev I.V."/>
            <person name="Debuchy R."/>
            <person name="Gladieux P."/>
            <person name="Hiltunen Thoren M."/>
            <person name="Johannesson H."/>
        </authorList>
    </citation>
    <scope>NUCLEOTIDE SEQUENCE</scope>
    <source>
        <strain evidence="3">CBS 333.67</strain>
    </source>
</reference>
<gene>
    <name evidence="3" type="ORF">B0T15DRAFT_572621</name>
</gene>
<feature type="region of interest" description="Disordered" evidence="1">
    <location>
        <begin position="21"/>
        <end position="42"/>
    </location>
</feature>
<dbReference type="EMBL" id="JAUDZG010000002">
    <property type="protein sequence ID" value="KAK3308453.1"/>
    <property type="molecule type" value="Genomic_DNA"/>
</dbReference>
<proteinExistence type="predicted"/>
<organism evidence="3 4">
    <name type="scientific">Chaetomium strumarium</name>
    <dbReference type="NCBI Taxonomy" id="1170767"/>
    <lineage>
        <taxon>Eukaryota</taxon>
        <taxon>Fungi</taxon>
        <taxon>Dikarya</taxon>
        <taxon>Ascomycota</taxon>
        <taxon>Pezizomycotina</taxon>
        <taxon>Sordariomycetes</taxon>
        <taxon>Sordariomycetidae</taxon>
        <taxon>Sordariales</taxon>
        <taxon>Chaetomiaceae</taxon>
        <taxon>Chaetomium</taxon>
    </lineage>
</organism>
<feature type="signal peptide" evidence="2">
    <location>
        <begin position="1"/>
        <end position="19"/>
    </location>
</feature>
<reference evidence="3" key="2">
    <citation type="submission" date="2023-06" db="EMBL/GenBank/DDBJ databases">
        <authorList>
            <consortium name="Lawrence Berkeley National Laboratory"/>
            <person name="Mondo S.J."/>
            <person name="Hensen N."/>
            <person name="Bonometti L."/>
            <person name="Westerberg I."/>
            <person name="Brannstrom I.O."/>
            <person name="Guillou S."/>
            <person name="Cros-Aarteil S."/>
            <person name="Calhoun S."/>
            <person name="Haridas S."/>
            <person name="Kuo A."/>
            <person name="Pangilinan J."/>
            <person name="Riley R."/>
            <person name="Labutti K."/>
            <person name="Andreopoulos B."/>
            <person name="Lipzen A."/>
            <person name="Chen C."/>
            <person name="Yanf M."/>
            <person name="Daum C."/>
            <person name="Ng V."/>
            <person name="Clum A."/>
            <person name="Steindorff A."/>
            <person name="Ohm R."/>
            <person name="Martin F."/>
            <person name="Silar P."/>
            <person name="Natvig D."/>
            <person name="Lalanne C."/>
            <person name="Gautier V."/>
            <person name="Ament-Velasquez S.L."/>
            <person name="Kruys A."/>
            <person name="Hutchinson M.I."/>
            <person name="Powell A.J."/>
            <person name="Barry K."/>
            <person name="Miller A.N."/>
            <person name="Grigoriev I.V."/>
            <person name="Debuchy R."/>
            <person name="Gladieux P."/>
            <person name="Thoren M.H."/>
            <person name="Johannesson H."/>
        </authorList>
    </citation>
    <scope>NUCLEOTIDE SEQUENCE</scope>
    <source>
        <strain evidence="3">CBS 333.67</strain>
    </source>
</reference>
<dbReference type="AlphaFoldDB" id="A0AAJ0GYE2"/>
<sequence length="106" mass="11207">MKTGPVIIILASLAAAAMAAPTHGDSPSRSALLDDVDKDSKRRQACSRQIKWEAGGCETDWNEHCQQHCEASGIGRGCCAGTVNNHIESSGCFPGWNVCRCTCAAN</sequence>
<keyword evidence="4" id="KW-1185">Reference proteome</keyword>
<dbReference type="Proteomes" id="UP001273166">
    <property type="component" value="Unassembled WGS sequence"/>
</dbReference>
<protein>
    <submittedName>
        <fullName evidence="3">Uncharacterized protein</fullName>
    </submittedName>
</protein>
<name>A0AAJ0GYE2_9PEZI</name>
<comment type="caution">
    <text evidence="3">The sequence shown here is derived from an EMBL/GenBank/DDBJ whole genome shotgun (WGS) entry which is preliminary data.</text>
</comment>
<evidence type="ECO:0000256" key="1">
    <source>
        <dbReference type="SAM" id="MobiDB-lite"/>
    </source>
</evidence>
<evidence type="ECO:0000313" key="3">
    <source>
        <dbReference type="EMBL" id="KAK3308453.1"/>
    </source>
</evidence>
<keyword evidence="2" id="KW-0732">Signal</keyword>
<evidence type="ECO:0000313" key="4">
    <source>
        <dbReference type="Proteomes" id="UP001273166"/>
    </source>
</evidence>